<dbReference type="EMBL" id="SNRW01009330">
    <property type="protein sequence ID" value="KAA6378170.1"/>
    <property type="molecule type" value="Genomic_DNA"/>
</dbReference>
<evidence type="ECO:0000256" key="1">
    <source>
        <dbReference type="SAM" id="MobiDB-lite"/>
    </source>
</evidence>
<proteinExistence type="predicted"/>
<protein>
    <submittedName>
        <fullName evidence="2">Uncharacterized protein</fullName>
    </submittedName>
</protein>
<sequence>MDKSQVLRKLKENGTSFESFNNGYIMQVGKQIKVYEDGYKGPKVITQAQQNKLLAIRPTLVKDTRLMYVDDDNNSSDEKNDDADDEESTINKRKTVKDEKKKSQCLK</sequence>
<feature type="region of interest" description="Disordered" evidence="1">
    <location>
        <begin position="68"/>
        <end position="107"/>
    </location>
</feature>
<organism evidence="2 3">
    <name type="scientific">Streblomastix strix</name>
    <dbReference type="NCBI Taxonomy" id="222440"/>
    <lineage>
        <taxon>Eukaryota</taxon>
        <taxon>Metamonada</taxon>
        <taxon>Preaxostyla</taxon>
        <taxon>Oxymonadida</taxon>
        <taxon>Streblomastigidae</taxon>
        <taxon>Streblomastix</taxon>
    </lineage>
</organism>
<feature type="compositionally biased region" description="Acidic residues" evidence="1">
    <location>
        <begin position="69"/>
        <end position="88"/>
    </location>
</feature>
<evidence type="ECO:0000313" key="2">
    <source>
        <dbReference type="EMBL" id="KAA6378170.1"/>
    </source>
</evidence>
<dbReference type="Proteomes" id="UP000324800">
    <property type="component" value="Unassembled WGS sequence"/>
</dbReference>
<gene>
    <name evidence="2" type="ORF">EZS28_026304</name>
</gene>
<feature type="compositionally biased region" description="Basic and acidic residues" evidence="1">
    <location>
        <begin position="96"/>
        <end position="107"/>
    </location>
</feature>
<accession>A0A5J4V736</accession>
<comment type="caution">
    <text evidence="2">The sequence shown here is derived from an EMBL/GenBank/DDBJ whole genome shotgun (WGS) entry which is preliminary data.</text>
</comment>
<evidence type="ECO:0000313" key="3">
    <source>
        <dbReference type="Proteomes" id="UP000324800"/>
    </source>
</evidence>
<reference evidence="2 3" key="1">
    <citation type="submission" date="2019-03" db="EMBL/GenBank/DDBJ databases">
        <title>Single cell metagenomics reveals metabolic interactions within the superorganism composed of flagellate Streblomastix strix and complex community of Bacteroidetes bacteria on its surface.</title>
        <authorList>
            <person name="Treitli S.C."/>
            <person name="Kolisko M."/>
            <person name="Husnik F."/>
            <person name="Keeling P."/>
            <person name="Hampl V."/>
        </authorList>
    </citation>
    <scope>NUCLEOTIDE SEQUENCE [LARGE SCALE GENOMIC DNA]</scope>
    <source>
        <strain evidence="2">ST1C</strain>
    </source>
</reference>
<name>A0A5J4V736_9EUKA</name>
<dbReference type="AlphaFoldDB" id="A0A5J4V736"/>